<proteinExistence type="predicted"/>
<organism evidence="1 2">
    <name type="scientific">Tautonia plasticadhaerens</name>
    <dbReference type="NCBI Taxonomy" id="2527974"/>
    <lineage>
        <taxon>Bacteria</taxon>
        <taxon>Pseudomonadati</taxon>
        <taxon>Planctomycetota</taxon>
        <taxon>Planctomycetia</taxon>
        <taxon>Isosphaerales</taxon>
        <taxon>Isosphaeraceae</taxon>
        <taxon>Tautonia</taxon>
    </lineage>
</organism>
<dbReference type="KEGG" id="tpla:ElP_32300"/>
<gene>
    <name evidence="1" type="ORF">ElP_32300</name>
</gene>
<dbReference type="EMBL" id="CP036426">
    <property type="protein sequence ID" value="QDV35327.1"/>
    <property type="molecule type" value="Genomic_DNA"/>
</dbReference>
<evidence type="ECO:0000313" key="2">
    <source>
        <dbReference type="Proteomes" id="UP000317835"/>
    </source>
</evidence>
<dbReference type="Proteomes" id="UP000317835">
    <property type="component" value="Chromosome"/>
</dbReference>
<dbReference type="AlphaFoldDB" id="A0A518H3C3"/>
<keyword evidence="2" id="KW-1185">Reference proteome</keyword>
<evidence type="ECO:0000313" key="1">
    <source>
        <dbReference type="EMBL" id="QDV35327.1"/>
    </source>
</evidence>
<sequence>MDDEPEPRGRIAYIVAYRTMRRRIDQGGPLSENRKGRRIVERACVALDDVASRYVLMGCEDALQGRPPRW</sequence>
<reference evidence="1 2" key="1">
    <citation type="submission" date="2019-02" db="EMBL/GenBank/DDBJ databases">
        <title>Deep-cultivation of Planctomycetes and their phenomic and genomic characterization uncovers novel biology.</title>
        <authorList>
            <person name="Wiegand S."/>
            <person name="Jogler M."/>
            <person name="Boedeker C."/>
            <person name="Pinto D."/>
            <person name="Vollmers J."/>
            <person name="Rivas-Marin E."/>
            <person name="Kohn T."/>
            <person name="Peeters S.H."/>
            <person name="Heuer A."/>
            <person name="Rast P."/>
            <person name="Oberbeckmann S."/>
            <person name="Bunk B."/>
            <person name="Jeske O."/>
            <person name="Meyerdierks A."/>
            <person name="Storesund J.E."/>
            <person name="Kallscheuer N."/>
            <person name="Luecker S."/>
            <person name="Lage O.M."/>
            <person name="Pohl T."/>
            <person name="Merkel B.J."/>
            <person name="Hornburger P."/>
            <person name="Mueller R.-W."/>
            <person name="Bruemmer F."/>
            <person name="Labrenz M."/>
            <person name="Spormann A.M."/>
            <person name="Op den Camp H."/>
            <person name="Overmann J."/>
            <person name="Amann R."/>
            <person name="Jetten M.S.M."/>
            <person name="Mascher T."/>
            <person name="Medema M.H."/>
            <person name="Devos D.P."/>
            <person name="Kaster A.-K."/>
            <person name="Ovreas L."/>
            <person name="Rohde M."/>
            <person name="Galperin M.Y."/>
            <person name="Jogler C."/>
        </authorList>
    </citation>
    <scope>NUCLEOTIDE SEQUENCE [LARGE SCALE GENOMIC DNA]</scope>
    <source>
        <strain evidence="1 2">ElP</strain>
    </source>
</reference>
<accession>A0A518H3C3</accession>
<protein>
    <submittedName>
        <fullName evidence="1">Uncharacterized protein</fullName>
    </submittedName>
</protein>
<dbReference type="RefSeq" id="WP_145270857.1">
    <property type="nucleotide sequence ID" value="NZ_CP036426.1"/>
</dbReference>
<name>A0A518H3C3_9BACT</name>